<evidence type="ECO:0000313" key="6">
    <source>
        <dbReference type="Proteomes" id="UP000481033"/>
    </source>
</evidence>
<dbReference type="RefSeq" id="WP_163699582.1">
    <property type="nucleotide sequence ID" value="NZ_QXHD01000004.1"/>
</dbReference>
<feature type="domain" description="HTH tetR-type" evidence="4">
    <location>
        <begin position="4"/>
        <end position="64"/>
    </location>
</feature>
<organism evidence="5 6">
    <name type="scientific">Adonisia turfae CCMR0081</name>
    <dbReference type="NCBI Taxonomy" id="2292702"/>
    <lineage>
        <taxon>Bacteria</taxon>
        <taxon>Bacillati</taxon>
        <taxon>Cyanobacteriota</taxon>
        <taxon>Adonisia</taxon>
        <taxon>Adonisia turfae</taxon>
    </lineage>
</organism>
<evidence type="ECO:0000256" key="2">
    <source>
        <dbReference type="ARBA" id="ARBA00023172"/>
    </source>
</evidence>
<dbReference type="PROSITE" id="PS50977">
    <property type="entry name" value="HTH_TETR_2"/>
    <property type="match status" value="1"/>
</dbReference>
<keyword evidence="1 3" id="KW-0238">DNA-binding</keyword>
<dbReference type="GO" id="GO:0006310">
    <property type="term" value="P:DNA recombination"/>
    <property type="evidence" value="ECO:0007669"/>
    <property type="project" value="UniProtKB-KW"/>
</dbReference>
<dbReference type="InterPro" id="IPR013762">
    <property type="entry name" value="Integrase-like_cat_sf"/>
</dbReference>
<dbReference type="SUPFAM" id="SSF56349">
    <property type="entry name" value="DNA breaking-rejoining enzymes"/>
    <property type="match status" value="1"/>
</dbReference>
<gene>
    <name evidence="5" type="ORF">DXZ20_17785</name>
</gene>
<dbReference type="InterPro" id="IPR009057">
    <property type="entry name" value="Homeodomain-like_sf"/>
</dbReference>
<dbReference type="InterPro" id="IPR011010">
    <property type="entry name" value="DNA_brk_join_enz"/>
</dbReference>
<dbReference type="Gene3D" id="1.10.357.10">
    <property type="entry name" value="Tetracycline Repressor, domain 2"/>
    <property type="match status" value="1"/>
</dbReference>
<dbReference type="InterPro" id="IPR001647">
    <property type="entry name" value="HTH_TetR"/>
</dbReference>
<proteinExistence type="predicted"/>
<dbReference type="AlphaFoldDB" id="A0A6M0RP09"/>
<accession>A0A6M0RP09</accession>
<dbReference type="GO" id="GO:0000976">
    <property type="term" value="F:transcription cis-regulatory region binding"/>
    <property type="evidence" value="ECO:0007669"/>
    <property type="project" value="TreeGrafter"/>
</dbReference>
<dbReference type="EMBL" id="QXHD01000004">
    <property type="protein sequence ID" value="NEZ57492.1"/>
    <property type="molecule type" value="Genomic_DNA"/>
</dbReference>
<dbReference type="GO" id="GO:0003700">
    <property type="term" value="F:DNA-binding transcription factor activity"/>
    <property type="evidence" value="ECO:0007669"/>
    <property type="project" value="TreeGrafter"/>
</dbReference>
<protein>
    <submittedName>
        <fullName evidence="5">TetR/AcrR family transcriptional regulator</fullName>
    </submittedName>
</protein>
<dbReference type="PANTHER" id="PTHR30055:SF226">
    <property type="entry name" value="HTH-TYPE TRANSCRIPTIONAL REGULATOR PKSA"/>
    <property type="match status" value="1"/>
</dbReference>
<dbReference type="Proteomes" id="UP000481033">
    <property type="component" value="Unassembled WGS sequence"/>
</dbReference>
<dbReference type="SUPFAM" id="SSF46689">
    <property type="entry name" value="Homeodomain-like"/>
    <property type="match status" value="1"/>
</dbReference>
<dbReference type="Gene3D" id="1.10.443.10">
    <property type="entry name" value="Intergrase catalytic core"/>
    <property type="match status" value="1"/>
</dbReference>
<dbReference type="InterPro" id="IPR050109">
    <property type="entry name" value="HTH-type_TetR-like_transc_reg"/>
</dbReference>
<evidence type="ECO:0000259" key="4">
    <source>
        <dbReference type="PROSITE" id="PS50977"/>
    </source>
</evidence>
<keyword evidence="6" id="KW-1185">Reference proteome</keyword>
<evidence type="ECO:0000256" key="3">
    <source>
        <dbReference type="PROSITE-ProRule" id="PRU00335"/>
    </source>
</evidence>
<dbReference type="GO" id="GO:0015074">
    <property type="term" value="P:DNA integration"/>
    <property type="evidence" value="ECO:0007669"/>
    <property type="project" value="InterPro"/>
</dbReference>
<dbReference type="PRINTS" id="PR00455">
    <property type="entry name" value="HTHTETR"/>
</dbReference>
<comment type="caution">
    <text evidence="5">The sequence shown here is derived from an EMBL/GenBank/DDBJ whole genome shotgun (WGS) entry which is preliminary data.</text>
</comment>
<keyword evidence="2" id="KW-0233">DNA recombination</keyword>
<feature type="DNA-binding region" description="H-T-H motif" evidence="3">
    <location>
        <begin position="27"/>
        <end position="46"/>
    </location>
</feature>
<dbReference type="Pfam" id="PF00440">
    <property type="entry name" value="TetR_N"/>
    <property type="match status" value="1"/>
</dbReference>
<name>A0A6M0RP09_9CYAN</name>
<evidence type="ECO:0000313" key="5">
    <source>
        <dbReference type="EMBL" id="NEZ57492.1"/>
    </source>
</evidence>
<reference evidence="5 6" key="1">
    <citation type="journal article" date="2020" name="Microb. Ecol.">
        <title>Ecogenomics of the Marine Benthic Filamentous Cyanobacterium Adonisia.</title>
        <authorList>
            <person name="Walter J.M."/>
            <person name="Coutinho F.H."/>
            <person name="Leomil L."/>
            <person name="Hargreaves P.I."/>
            <person name="Campeao M.E."/>
            <person name="Vieira V.V."/>
            <person name="Silva B.S."/>
            <person name="Fistarol G.O."/>
            <person name="Salomon P.S."/>
            <person name="Sawabe T."/>
            <person name="Mino S."/>
            <person name="Hosokawa M."/>
            <person name="Miyashita H."/>
            <person name="Maruyama F."/>
            <person name="van Verk M.C."/>
            <person name="Dutilh B.E."/>
            <person name="Thompson C.C."/>
            <person name="Thompson F.L."/>
        </authorList>
    </citation>
    <scope>NUCLEOTIDE SEQUENCE [LARGE SCALE GENOMIC DNA]</scope>
    <source>
        <strain evidence="5 6">CCMR0081</strain>
    </source>
</reference>
<dbReference type="PANTHER" id="PTHR30055">
    <property type="entry name" value="HTH-TYPE TRANSCRIPTIONAL REGULATOR RUTR"/>
    <property type="match status" value="1"/>
</dbReference>
<evidence type="ECO:0000256" key="1">
    <source>
        <dbReference type="ARBA" id="ARBA00023125"/>
    </source>
</evidence>
<sequence>MSPTSTRHRLTQAAFELFLSQGISHTTTRQIANMAEVNEATLFRNFGNKYGLLLAILQESPALNAQPPLHGEYSPDVLQLYLDEHLQLLERYPNFVRSLIGESDQYPPEHRAALQLRLGEIQQAIANHLGQMLDTSSLPAAELTRLIGAALVGYTVIETTSGDSLWEDRSHFLECLTKLISTPHNESMATVSESAPALVVDLPTSWVHQLMKQTRSIGFQDHAIALLLFGAGLLPIEITRLQRSHQICDKSQHILQVTGTNGPRQVTVNQWILSKRYGSYTNNPLTKWLKNRKDDASAMFIDEAGNPMTVTELQERWEFWWQGLNMVVEMPKLIQARQTWCVEMLMRGISLENLSILTGCEAATLQPYAQRAKEKGAIAAAAQLDRKAPPS</sequence>